<gene>
    <name evidence="1" type="ORF">BC938DRAFT_483425</name>
</gene>
<evidence type="ECO:0000313" key="1">
    <source>
        <dbReference type="EMBL" id="RUS33874.1"/>
    </source>
</evidence>
<accession>A0A433QVW0</accession>
<sequence length="224" mass="23532">MIGHLNASDASSTGSAGTGFCSMMMGADFESINEAGLVPTAMEGTLVSMNEAGLAPKVGFRPQACLYERSGPGPNDDGWLPCLDERGRPGPESRLQVGLEGGPHPRDLFHTHAHGLSSYRCGPCGWPRSSLEPLAFACEDAELSGVGDGLAGEFRASDKVELHEFWCGCGKEVKEKVINDLTVLDGEGVHVAATREEMGEGGNWCNVVLAGEAAPVDDSEILEA</sequence>
<evidence type="ECO:0000313" key="2">
    <source>
        <dbReference type="Proteomes" id="UP000274822"/>
    </source>
</evidence>
<comment type="caution">
    <text evidence="1">The sequence shown here is derived from an EMBL/GenBank/DDBJ whole genome shotgun (WGS) entry which is preliminary data.</text>
</comment>
<reference evidence="1 2" key="1">
    <citation type="journal article" date="2018" name="New Phytol.">
        <title>Phylogenomics of Endogonaceae and evolution of mycorrhizas within Mucoromycota.</title>
        <authorList>
            <person name="Chang Y."/>
            <person name="Desiro A."/>
            <person name="Na H."/>
            <person name="Sandor L."/>
            <person name="Lipzen A."/>
            <person name="Clum A."/>
            <person name="Barry K."/>
            <person name="Grigoriev I.V."/>
            <person name="Martin F.M."/>
            <person name="Stajich J.E."/>
            <person name="Smith M.E."/>
            <person name="Bonito G."/>
            <person name="Spatafora J.W."/>
        </authorList>
    </citation>
    <scope>NUCLEOTIDE SEQUENCE [LARGE SCALE GENOMIC DNA]</scope>
    <source>
        <strain evidence="1 2">AD002</strain>
    </source>
</reference>
<protein>
    <submittedName>
        <fullName evidence="1">Uncharacterized protein</fullName>
    </submittedName>
</protein>
<dbReference type="EMBL" id="RBNJ01000863">
    <property type="protein sequence ID" value="RUS33874.1"/>
    <property type="molecule type" value="Genomic_DNA"/>
</dbReference>
<keyword evidence="2" id="KW-1185">Reference proteome</keyword>
<proteinExistence type="predicted"/>
<organism evidence="1 2">
    <name type="scientific">Jimgerdemannia flammicorona</name>
    <dbReference type="NCBI Taxonomy" id="994334"/>
    <lineage>
        <taxon>Eukaryota</taxon>
        <taxon>Fungi</taxon>
        <taxon>Fungi incertae sedis</taxon>
        <taxon>Mucoromycota</taxon>
        <taxon>Mucoromycotina</taxon>
        <taxon>Endogonomycetes</taxon>
        <taxon>Endogonales</taxon>
        <taxon>Endogonaceae</taxon>
        <taxon>Jimgerdemannia</taxon>
    </lineage>
</organism>
<name>A0A433QVW0_9FUNG</name>
<dbReference type="AlphaFoldDB" id="A0A433QVW0"/>
<dbReference type="Proteomes" id="UP000274822">
    <property type="component" value="Unassembled WGS sequence"/>
</dbReference>